<evidence type="ECO:0000256" key="1">
    <source>
        <dbReference type="SAM" id="Coils"/>
    </source>
</evidence>
<gene>
    <name evidence="2" type="ORF">UFOVP731_41</name>
</gene>
<organism evidence="2">
    <name type="scientific">uncultured Caudovirales phage</name>
    <dbReference type="NCBI Taxonomy" id="2100421"/>
    <lineage>
        <taxon>Viruses</taxon>
        <taxon>Duplodnaviria</taxon>
        <taxon>Heunggongvirae</taxon>
        <taxon>Uroviricota</taxon>
        <taxon>Caudoviricetes</taxon>
        <taxon>Peduoviridae</taxon>
        <taxon>Maltschvirus</taxon>
        <taxon>Maltschvirus maltsch</taxon>
    </lineage>
</organism>
<accession>A0A6J5NUH2</accession>
<name>A0A6J5NUH2_9CAUD</name>
<protein>
    <submittedName>
        <fullName evidence="2">Uncharacterized protein</fullName>
    </submittedName>
</protein>
<feature type="coiled-coil region" evidence="1">
    <location>
        <begin position="77"/>
        <end position="104"/>
    </location>
</feature>
<evidence type="ECO:0000313" key="2">
    <source>
        <dbReference type="EMBL" id="CAB4161266.1"/>
    </source>
</evidence>
<reference evidence="2" key="1">
    <citation type="submission" date="2020-04" db="EMBL/GenBank/DDBJ databases">
        <authorList>
            <person name="Chiriac C."/>
            <person name="Salcher M."/>
            <person name="Ghai R."/>
            <person name="Kavagutti S V."/>
        </authorList>
    </citation>
    <scope>NUCLEOTIDE SEQUENCE</scope>
</reference>
<proteinExistence type="predicted"/>
<sequence>MATKEQEILYLHKISSEIPQEYGYLVDLFKEVVPIMEGAVKDDFCTIGYGSLMDAKLELIKERDGLRKEAFLAGVEVRRIQKEIESLSEQVKGLELRKSSLKHNILETFRMMIERVKEY</sequence>
<dbReference type="EMBL" id="LR796705">
    <property type="protein sequence ID" value="CAB4161266.1"/>
    <property type="molecule type" value="Genomic_DNA"/>
</dbReference>
<keyword evidence="1" id="KW-0175">Coiled coil</keyword>